<evidence type="ECO:0000313" key="4">
    <source>
        <dbReference type="Proteomes" id="UP001596035"/>
    </source>
</evidence>
<dbReference type="SUPFAM" id="SSF54506">
    <property type="entry name" value="Diaminopimelate epimerase-like"/>
    <property type="match status" value="2"/>
</dbReference>
<dbReference type="Gene3D" id="3.10.310.10">
    <property type="entry name" value="Diaminopimelate Epimerase, Chain A, domain 1"/>
    <property type="match status" value="2"/>
</dbReference>
<protein>
    <submittedName>
        <fullName evidence="3">PrpF domain-containing protein</fullName>
    </submittedName>
</protein>
<organism evidence="3 4">
    <name type="scientific">Streptomyces atrovirens</name>
    <dbReference type="NCBI Taxonomy" id="285556"/>
    <lineage>
        <taxon>Bacteria</taxon>
        <taxon>Bacillati</taxon>
        <taxon>Actinomycetota</taxon>
        <taxon>Actinomycetes</taxon>
        <taxon>Kitasatosporales</taxon>
        <taxon>Streptomycetaceae</taxon>
        <taxon>Streptomyces</taxon>
    </lineage>
</organism>
<accession>A0ABW0DL98</accession>
<dbReference type="InterPro" id="IPR007400">
    <property type="entry name" value="PrpF-like"/>
</dbReference>
<dbReference type="RefSeq" id="WP_344561171.1">
    <property type="nucleotide sequence ID" value="NZ_BAAATG010000021.1"/>
</dbReference>
<evidence type="ECO:0000313" key="3">
    <source>
        <dbReference type="EMBL" id="MFC5239211.1"/>
    </source>
</evidence>
<dbReference type="Pfam" id="PF04303">
    <property type="entry name" value="PrpF"/>
    <property type="match status" value="1"/>
</dbReference>
<comment type="caution">
    <text evidence="3">The sequence shown here is derived from an EMBL/GenBank/DDBJ whole genome shotgun (WGS) entry which is preliminary data.</text>
</comment>
<comment type="similarity">
    <text evidence="1">Belongs to the PrpF family.</text>
</comment>
<evidence type="ECO:0000256" key="2">
    <source>
        <dbReference type="ARBA" id="ARBA00023235"/>
    </source>
</evidence>
<dbReference type="PANTHER" id="PTHR43709">
    <property type="entry name" value="ACONITATE ISOMERASE-RELATED"/>
    <property type="match status" value="1"/>
</dbReference>
<keyword evidence="4" id="KW-1185">Reference proteome</keyword>
<name>A0ABW0DL98_9ACTN</name>
<gene>
    <name evidence="3" type="ORF">ACFPWV_04670</name>
</gene>
<evidence type="ECO:0000256" key="1">
    <source>
        <dbReference type="ARBA" id="ARBA00007673"/>
    </source>
</evidence>
<keyword evidence="2" id="KW-0413">Isomerase</keyword>
<reference evidence="4" key="1">
    <citation type="journal article" date="2019" name="Int. J. Syst. Evol. Microbiol.">
        <title>The Global Catalogue of Microorganisms (GCM) 10K type strain sequencing project: providing services to taxonomists for standard genome sequencing and annotation.</title>
        <authorList>
            <consortium name="The Broad Institute Genomics Platform"/>
            <consortium name="The Broad Institute Genome Sequencing Center for Infectious Disease"/>
            <person name="Wu L."/>
            <person name="Ma J."/>
        </authorList>
    </citation>
    <scope>NUCLEOTIDE SEQUENCE [LARGE SCALE GENOMIC DNA]</scope>
    <source>
        <strain evidence="4">CGMCC 4.7131</strain>
    </source>
</reference>
<dbReference type="Proteomes" id="UP001596035">
    <property type="component" value="Unassembled WGS sequence"/>
</dbReference>
<proteinExistence type="inferred from homology"/>
<dbReference type="PANTHER" id="PTHR43709:SF2">
    <property type="entry name" value="DUF453 DOMAIN PROTEIN (AFU_ORTHOLOGUE AFUA_6G00360)"/>
    <property type="match status" value="1"/>
</dbReference>
<dbReference type="EMBL" id="JBHSKN010000004">
    <property type="protein sequence ID" value="MFC5239211.1"/>
    <property type="molecule type" value="Genomic_DNA"/>
</dbReference>
<sequence>MIGHLAHAAGAPCPTFVLDAARLPHEETALLGHLTEARRYLTSAGGAHVLKIALVEPSAHPMFDLDYRFVQALPGAPDRFDLRGSCGHSALASVVAAARSGMLPRLVPGTRVRIRVRNNGDSVVCEVDRAERDEVGFTVTFVQPRPVPFAELLPTGRTRTLLEADGRRVEVSMVASANTYAFVDARSLQVPDETALFAAGGDLLRSLESLRAAAAELLGWPPGGAFPKIAAVLPGAGGGIAARALTVPGWHPSLALTGAVCLGTAARIPGTVPWRITREADAGDGPLAITTPGGRTAVTAVVSLPGTAAVPPPGAADGDGALLWSSVAGKHVTFQGSFALAPLSHLQFEEVAQCLALSGAG</sequence>